<dbReference type="InterPro" id="IPR013083">
    <property type="entry name" value="Znf_RING/FYVE/PHD"/>
</dbReference>
<evidence type="ECO:0000259" key="11">
    <source>
        <dbReference type="PROSITE" id="PS50271"/>
    </source>
</evidence>
<evidence type="ECO:0000313" key="12">
    <source>
        <dbReference type="EMBL" id="GMA20365.1"/>
    </source>
</evidence>
<feature type="transmembrane region" description="Helical" evidence="10">
    <location>
        <begin position="269"/>
        <end position="287"/>
    </location>
</feature>
<protein>
    <submittedName>
        <fullName evidence="12">Na+/H+ antiporter</fullName>
    </submittedName>
</protein>
<evidence type="ECO:0000256" key="8">
    <source>
        <dbReference type="ARBA" id="ARBA00023136"/>
    </source>
</evidence>
<dbReference type="Proteomes" id="UP001157109">
    <property type="component" value="Unassembled WGS sequence"/>
</dbReference>
<evidence type="ECO:0000256" key="9">
    <source>
        <dbReference type="ARBA" id="ARBA00023201"/>
    </source>
</evidence>
<feature type="transmembrane region" description="Helical" evidence="10">
    <location>
        <begin position="49"/>
        <end position="68"/>
    </location>
</feature>
<evidence type="ECO:0000256" key="5">
    <source>
        <dbReference type="ARBA" id="ARBA00022989"/>
    </source>
</evidence>
<evidence type="ECO:0000256" key="2">
    <source>
        <dbReference type="ARBA" id="ARBA00022448"/>
    </source>
</evidence>
<dbReference type="RefSeq" id="WP_241445482.1">
    <property type="nucleotide sequence ID" value="NZ_BSUJ01000001.1"/>
</dbReference>
<evidence type="ECO:0000256" key="10">
    <source>
        <dbReference type="RuleBase" id="RU366002"/>
    </source>
</evidence>
<feature type="transmembrane region" description="Helical" evidence="10">
    <location>
        <begin position="230"/>
        <end position="248"/>
    </location>
</feature>
<dbReference type="EMBL" id="BSUJ01000001">
    <property type="protein sequence ID" value="GMA20365.1"/>
    <property type="molecule type" value="Genomic_DNA"/>
</dbReference>
<feature type="transmembrane region" description="Helical" evidence="10">
    <location>
        <begin position="208"/>
        <end position="224"/>
    </location>
</feature>
<evidence type="ECO:0000256" key="4">
    <source>
        <dbReference type="ARBA" id="ARBA00022692"/>
    </source>
</evidence>
<keyword evidence="4 10" id="KW-0812">Transmembrane</keyword>
<keyword evidence="10" id="KW-0050">Antiport</keyword>
<keyword evidence="6 10" id="KW-0915">Sodium</keyword>
<dbReference type="InterPro" id="IPR018422">
    <property type="entry name" value="Cation/H_exchanger_CPA1"/>
</dbReference>
<keyword evidence="2 10" id="KW-0813">Transport</keyword>
<gene>
    <name evidence="12" type="ORF">GCM10025862_23860</name>
</gene>
<evidence type="ECO:0000256" key="3">
    <source>
        <dbReference type="ARBA" id="ARBA00022475"/>
    </source>
</evidence>
<feature type="transmembrane region" description="Helical" evidence="10">
    <location>
        <begin position="154"/>
        <end position="177"/>
    </location>
</feature>
<dbReference type="Gene3D" id="3.30.40.10">
    <property type="entry name" value="Zinc/RING finger domain, C3HC4 (zinc finger)"/>
    <property type="match status" value="1"/>
</dbReference>
<dbReference type="InterPro" id="IPR001607">
    <property type="entry name" value="Znf_UBP"/>
</dbReference>
<dbReference type="Pfam" id="PF00999">
    <property type="entry name" value="Na_H_Exchanger"/>
    <property type="match status" value="1"/>
</dbReference>
<feature type="transmembrane region" description="Helical" evidence="10">
    <location>
        <begin position="80"/>
        <end position="102"/>
    </location>
</feature>
<reference evidence="13" key="1">
    <citation type="journal article" date="2019" name="Int. J. Syst. Evol. Microbiol.">
        <title>The Global Catalogue of Microorganisms (GCM) 10K type strain sequencing project: providing services to taxonomists for standard genome sequencing and annotation.</title>
        <authorList>
            <consortium name="The Broad Institute Genomics Platform"/>
            <consortium name="The Broad Institute Genome Sequencing Center for Infectious Disease"/>
            <person name="Wu L."/>
            <person name="Ma J."/>
        </authorList>
    </citation>
    <scope>NUCLEOTIDE SEQUENCE [LARGE SCALE GENOMIC DNA]</scope>
    <source>
        <strain evidence="13">NBRC 105830</strain>
    </source>
</reference>
<dbReference type="NCBIfam" id="TIGR00831">
    <property type="entry name" value="a_cpa1"/>
    <property type="match status" value="1"/>
</dbReference>
<comment type="caution">
    <text evidence="12">The sequence shown here is derived from an EMBL/GenBank/DDBJ whole genome shotgun (WGS) entry which is preliminary data.</text>
</comment>
<accession>A0ABQ6HPG9</accession>
<feature type="transmembrane region" description="Helical" evidence="10">
    <location>
        <begin position="299"/>
        <end position="321"/>
    </location>
</feature>
<keyword evidence="9 10" id="KW-0739">Sodium transport</keyword>
<keyword evidence="13" id="KW-1185">Reference proteome</keyword>
<comment type="function">
    <text evidence="10">Na(+)/H(+) antiporter that extrudes sodium in exchange for external protons.</text>
</comment>
<keyword evidence="5 10" id="KW-1133">Transmembrane helix</keyword>
<evidence type="ECO:0000313" key="13">
    <source>
        <dbReference type="Proteomes" id="UP001157109"/>
    </source>
</evidence>
<evidence type="ECO:0000256" key="7">
    <source>
        <dbReference type="ARBA" id="ARBA00023065"/>
    </source>
</evidence>
<comment type="similarity">
    <text evidence="10">Belongs to the monovalent cation:proton antiporter 1 (CPA1) transporter (TC 2.A.36) family.</text>
</comment>
<feature type="transmembrane region" description="Helical" evidence="10">
    <location>
        <begin position="183"/>
        <end position="201"/>
    </location>
</feature>
<organism evidence="12 13">
    <name type="scientific">Arsenicicoccus piscis</name>
    <dbReference type="NCBI Taxonomy" id="673954"/>
    <lineage>
        <taxon>Bacteria</taxon>
        <taxon>Bacillati</taxon>
        <taxon>Actinomycetota</taxon>
        <taxon>Actinomycetes</taxon>
        <taxon>Micrococcales</taxon>
        <taxon>Intrasporangiaceae</taxon>
        <taxon>Arsenicicoccus</taxon>
    </lineage>
</organism>
<comment type="caution">
    <text evidence="10">Lacks conserved residue(s) required for the propagation of feature annotation.</text>
</comment>
<comment type="subcellular location">
    <subcellularLocation>
        <location evidence="1 10">Cell membrane</location>
        <topology evidence="1 10">Multi-pass membrane protein</topology>
    </subcellularLocation>
</comment>
<feature type="domain" description="UBP-type" evidence="11">
    <location>
        <begin position="534"/>
        <end position="619"/>
    </location>
</feature>
<dbReference type="PROSITE" id="PS50271">
    <property type="entry name" value="ZF_UBP"/>
    <property type="match status" value="1"/>
</dbReference>
<dbReference type="InterPro" id="IPR004705">
    <property type="entry name" value="Cation/H_exchanger_CPA1_bac"/>
</dbReference>
<feature type="transmembrane region" description="Helical" evidence="10">
    <location>
        <begin position="373"/>
        <end position="394"/>
    </location>
</feature>
<evidence type="ECO:0000256" key="6">
    <source>
        <dbReference type="ARBA" id="ARBA00023053"/>
    </source>
</evidence>
<evidence type="ECO:0000256" key="1">
    <source>
        <dbReference type="ARBA" id="ARBA00004651"/>
    </source>
</evidence>
<keyword evidence="3 10" id="KW-1003">Cell membrane</keyword>
<name>A0ABQ6HPG9_9MICO</name>
<sequence>MELLITLVLLALTVLAVAAVARRYSASAPLLLLVVGLIGSYLPFVHQPGLAPELVLIGILPPLLYASARATSLIDFRENASAIGWLSIGLVLFTALGVALLLTALLPIPFAAAFAIGAVVAPPDAVAATAVARQIGLPRRVVTILEGESLVNDATALVSLRTATVALGAAVTVGGVLWDFVKAVVIAIAVGFVVAKLVALVQKRTTDTITLVSLSFVVPFLAYAPAEELHASGVLAVVVAGLLLGHKAPMVQTAASRVSERTNWATVQFLLENTVFLLIGLQASTIVENALTSDLGATRVVLAALAVLVAVVVLRVVWVMATRALVRVRRHPEDARPWRESVIISWAGMRGVVTLAAALTLTADVPYRDVLVFIALVVTAGTLLLLGLTLPWLARRLDVHGPDPREDALQMATLMQRTTAAGMAELDHLTEPGDPVAERIRDEAERRTNAIWESLGRPSFEVDTPSDTYRRLRLATLAAEREELLKVRSEGWTDAEVFDAALASLDVEESMISRLDQRARAVRGEMLTPSIPDSPCEHLAEAPVMVEPTSHDGCLECKAEGLTPVHLRLCLTCGNVGCCDSSVGKHASKHYETAHHPVMRSIEPGEHWRWCFVDDLLGS</sequence>
<dbReference type="InterPro" id="IPR006153">
    <property type="entry name" value="Cation/H_exchanger_TM"/>
</dbReference>
<dbReference type="SUPFAM" id="SSF57850">
    <property type="entry name" value="RING/U-box"/>
    <property type="match status" value="1"/>
</dbReference>
<dbReference type="Pfam" id="PF02148">
    <property type="entry name" value="zf-UBP"/>
    <property type="match status" value="1"/>
</dbReference>
<keyword evidence="7 10" id="KW-0406">Ion transport</keyword>
<feature type="transmembrane region" description="Helical" evidence="10">
    <location>
        <begin position="108"/>
        <end position="133"/>
    </location>
</feature>
<dbReference type="Gene3D" id="6.10.140.1330">
    <property type="match status" value="1"/>
</dbReference>
<dbReference type="PANTHER" id="PTHR10110">
    <property type="entry name" value="SODIUM/HYDROGEN EXCHANGER"/>
    <property type="match status" value="1"/>
</dbReference>
<keyword evidence="8 10" id="KW-0472">Membrane</keyword>
<dbReference type="PANTHER" id="PTHR10110:SF86">
    <property type="entry name" value="SODIUM_HYDROGEN EXCHANGER 7"/>
    <property type="match status" value="1"/>
</dbReference>
<proteinExistence type="inferred from homology"/>